<keyword evidence="10" id="KW-1185">Reference proteome</keyword>
<feature type="transmembrane region" description="Helical" evidence="7">
    <location>
        <begin position="293"/>
        <end position="310"/>
    </location>
</feature>
<evidence type="ECO:0000256" key="3">
    <source>
        <dbReference type="ARBA" id="ARBA00022475"/>
    </source>
</evidence>
<evidence type="ECO:0000313" key="10">
    <source>
        <dbReference type="Proteomes" id="UP000619078"/>
    </source>
</evidence>
<name>A0A926NVK0_9SPHI</name>
<feature type="transmembrane region" description="Helical" evidence="7">
    <location>
        <begin position="191"/>
        <end position="212"/>
    </location>
</feature>
<evidence type="ECO:0000256" key="2">
    <source>
        <dbReference type="ARBA" id="ARBA00007400"/>
    </source>
</evidence>
<dbReference type="EMBL" id="JACWMX010000011">
    <property type="protein sequence ID" value="MBD1395362.1"/>
    <property type="molecule type" value="Genomic_DNA"/>
</dbReference>
<accession>A0A926NVK0</accession>
<reference evidence="9" key="1">
    <citation type="submission" date="2020-09" db="EMBL/GenBank/DDBJ databases">
        <title>Novel species of Mucilaginibacter isolated from a glacier on the Tibetan Plateau.</title>
        <authorList>
            <person name="Liu Q."/>
            <person name="Xin Y.-H."/>
        </authorList>
    </citation>
    <scope>NUCLEOTIDE SEQUENCE</scope>
    <source>
        <strain evidence="9">ZB1P21</strain>
    </source>
</reference>
<keyword evidence="3" id="KW-1003">Cell membrane</keyword>
<dbReference type="InterPro" id="IPR002656">
    <property type="entry name" value="Acyl_transf_3_dom"/>
</dbReference>
<evidence type="ECO:0000256" key="1">
    <source>
        <dbReference type="ARBA" id="ARBA00004651"/>
    </source>
</evidence>
<organism evidence="9 10">
    <name type="scientific">Mucilaginibacter glaciei</name>
    <dbReference type="NCBI Taxonomy" id="2772109"/>
    <lineage>
        <taxon>Bacteria</taxon>
        <taxon>Pseudomonadati</taxon>
        <taxon>Bacteroidota</taxon>
        <taxon>Sphingobacteriia</taxon>
        <taxon>Sphingobacteriales</taxon>
        <taxon>Sphingobacteriaceae</taxon>
        <taxon>Mucilaginibacter</taxon>
    </lineage>
</organism>
<evidence type="ECO:0000256" key="7">
    <source>
        <dbReference type="SAM" id="Phobius"/>
    </source>
</evidence>
<keyword evidence="6 7" id="KW-0472">Membrane</keyword>
<keyword evidence="9" id="KW-0012">Acyltransferase</keyword>
<feature type="transmembrane region" description="Helical" evidence="7">
    <location>
        <begin position="59"/>
        <end position="78"/>
    </location>
</feature>
<gene>
    <name evidence="9" type="ORF">IDJ76_19830</name>
</gene>
<evidence type="ECO:0000259" key="8">
    <source>
        <dbReference type="Pfam" id="PF01757"/>
    </source>
</evidence>
<protein>
    <submittedName>
        <fullName evidence="9">Acyltransferase family protein</fullName>
    </submittedName>
</protein>
<sequence length="353" mass="40330">MKFSEAIIQDKTQNIAWISNLRLIAMFAVVVLHTASPLLMNYKGVSPGEWMVADVYNAITRFAVPVFVMITGALLLNREYELSDFLKKRVGRLLIPFLFWSLVYIVYQWYEEIIYFNGDAWENIKLVLHQLKTGTSYHLWYVYLLFGLYLIIPILSKFVRNATEKELLYFLAVWFITVVIGKPYLTRFATAIDLSYFSGYIGYLVLGYYLAYKDFKLPFLAFPALILFAAMVVLIACGTYYLQVKDYGLSTFFYEPIGPFVVILASGAFLAAKNLTVKLSEKTNIVIQNASKCTLGIYFSHALILNVLEINEISYKVYNPWLSIPAVASGCFLISWLLIWGLSKIPVVKHIVG</sequence>
<keyword evidence="9" id="KW-0808">Transferase</keyword>
<comment type="similarity">
    <text evidence="2">Belongs to the acyltransferase 3 family.</text>
</comment>
<feature type="transmembrane region" description="Helical" evidence="7">
    <location>
        <begin position="137"/>
        <end position="155"/>
    </location>
</feature>
<feature type="domain" description="Acyltransferase 3" evidence="8">
    <location>
        <begin position="15"/>
        <end position="340"/>
    </location>
</feature>
<dbReference type="GO" id="GO:0016413">
    <property type="term" value="F:O-acetyltransferase activity"/>
    <property type="evidence" value="ECO:0007669"/>
    <property type="project" value="TreeGrafter"/>
</dbReference>
<dbReference type="GO" id="GO:0005886">
    <property type="term" value="C:plasma membrane"/>
    <property type="evidence" value="ECO:0007669"/>
    <property type="project" value="UniProtKB-SubCell"/>
</dbReference>
<keyword evidence="4 7" id="KW-0812">Transmembrane</keyword>
<dbReference type="Proteomes" id="UP000619078">
    <property type="component" value="Unassembled WGS sequence"/>
</dbReference>
<dbReference type="PANTHER" id="PTHR40074:SF2">
    <property type="entry name" value="O-ACETYLTRANSFERASE WECH"/>
    <property type="match status" value="1"/>
</dbReference>
<comment type="subcellular location">
    <subcellularLocation>
        <location evidence="1">Cell membrane</location>
        <topology evidence="1">Multi-pass membrane protein</topology>
    </subcellularLocation>
</comment>
<evidence type="ECO:0000256" key="5">
    <source>
        <dbReference type="ARBA" id="ARBA00022989"/>
    </source>
</evidence>
<feature type="transmembrane region" description="Helical" evidence="7">
    <location>
        <begin position="219"/>
        <end position="241"/>
    </location>
</feature>
<feature type="transmembrane region" description="Helical" evidence="7">
    <location>
        <begin position="167"/>
        <end position="185"/>
    </location>
</feature>
<keyword evidence="5 7" id="KW-1133">Transmembrane helix</keyword>
<feature type="transmembrane region" description="Helical" evidence="7">
    <location>
        <begin position="21"/>
        <end position="39"/>
    </location>
</feature>
<feature type="transmembrane region" description="Helical" evidence="7">
    <location>
        <begin position="90"/>
        <end position="110"/>
    </location>
</feature>
<dbReference type="AlphaFoldDB" id="A0A926NVK0"/>
<dbReference type="GO" id="GO:0009246">
    <property type="term" value="P:enterobacterial common antigen biosynthetic process"/>
    <property type="evidence" value="ECO:0007669"/>
    <property type="project" value="TreeGrafter"/>
</dbReference>
<dbReference type="Pfam" id="PF01757">
    <property type="entry name" value="Acyl_transf_3"/>
    <property type="match status" value="1"/>
</dbReference>
<evidence type="ECO:0000313" key="9">
    <source>
        <dbReference type="EMBL" id="MBD1395362.1"/>
    </source>
</evidence>
<proteinExistence type="inferred from homology"/>
<evidence type="ECO:0000256" key="4">
    <source>
        <dbReference type="ARBA" id="ARBA00022692"/>
    </source>
</evidence>
<feature type="transmembrane region" description="Helical" evidence="7">
    <location>
        <begin position="253"/>
        <end position="272"/>
    </location>
</feature>
<dbReference type="RefSeq" id="WP_191165926.1">
    <property type="nucleotide sequence ID" value="NZ_JACWMX010000011.1"/>
</dbReference>
<dbReference type="PANTHER" id="PTHR40074">
    <property type="entry name" value="O-ACETYLTRANSFERASE WECH"/>
    <property type="match status" value="1"/>
</dbReference>
<evidence type="ECO:0000256" key="6">
    <source>
        <dbReference type="ARBA" id="ARBA00023136"/>
    </source>
</evidence>
<feature type="transmembrane region" description="Helical" evidence="7">
    <location>
        <begin position="322"/>
        <end position="342"/>
    </location>
</feature>
<comment type="caution">
    <text evidence="9">The sequence shown here is derived from an EMBL/GenBank/DDBJ whole genome shotgun (WGS) entry which is preliminary data.</text>
</comment>